<dbReference type="SUPFAM" id="SSF56059">
    <property type="entry name" value="Glutathione synthetase ATP-binding domain-like"/>
    <property type="match status" value="1"/>
</dbReference>
<proteinExistence type="predicted"/>
<evidence type="ECO:0000313" key="2">
    <source>
        <dbReference type="Proteomes" id="UP000019364"/>
    </source>
</evidence>
<name>W7YFL8_9BACL</name>
<accession>W7YFL8</accession>
<dbReference type="InterPro" id="IPR026838">
    <property type="entry name" value="YheC/D"/>
</dbReference>
<keyword evidence="2" id="KW-1185">Reference proteome</keyword>
<evidence type="ECO:0000313" key="1">
    <source>
        <dbReference type="EMBL" id="GAF06308.1"/>
    </source>
</evidence>
<sequence>MRMLQARHGRSLETYVIQQGIRLVEIDSCPIDFRFHMHKNGNNKWVVVGIGAKKAGRGSVTTHLKNGGSLLTPGQALSRTFGSRSEEVLQNAKKIAITLAEGIEFHHQHLLGEIGFDIGIDQDEKVWMFEANAKPGRSIFSHPSLKVEGKASVEHILEHCLYLSKFHRRDSE</sequence>
<dbReference type="EMBL" id="BAVZ01000001">
    <property type="protein sequence ID" value="GAF06308.1"/>
    <property type="molecule type" value="Genomic_DNA"/>
</dbReference>
<gene>
    <name evidence="1" type="ORF">JCM16418_259</name>
</gene>
<reference evidence="1 2" key="1">
    <citation type="journal article" date="2014" name="Genome Announc.">
        <title>Draft Genome Sequence of Paenibacillus pini JCM 16418T, Isolated from the Rhizosphere of Pine Tree.</title>
        <authorList>
            <person name="Yuki M."/>
            <person name="Oshima K."/>
            <person name="Suda W."/>
            <person name="Oshida Y."/>
            <person name="Kitamura K."/>
            <person name="Iida Y."/>
            <person name="Hattori M."/>
            <person name="Ohkuma M."/>
        </authorList>
    </citation>
    <scope>NUCLEOTIDE SEQUENCE [LARGE SCALE GENOMIC DNA]</scope>
    <source>
        <strain evidence="1 2">JCM 16418</strain>
    </source>
</reference>
<comment type="caution">
    <text evidence="1">The sequence shown here is derived from an EMBL/GenBank/DDBJ whole genome shotgun (WGS) entry which is preliminary data.</text>
</comment>
<protein>
    <recommendedName>
        <fullName evidence="3">ATP-grasp domain-containing protein</fullName>
    </recommendedName>
</protein>
<evidence type="ECO:0008006" key="3">
    <source>
        <dbReference type="Google" id="ProtNLM"/>
    </source>
</evidence>
<dbReference type="AlphaFoldDB" id="W7YFL8"/>
<dbReference type="eggNOG" id="COG0189">
    <property type="taxonomic scope" value="Bacteria"/>
</dbReference>
<organism evidence="1 2">
    <name type="scientific">Paenibacillus pini JCM 16418</name>
    <dbReference type="NCBI Taxonomy" id="1236976"/>
    <lineage>
        <taxon>Bacteria</taxon>
        <taxon>Bacillati</taxon>
        <taxon>Bacillota</taxon>
        <taxon>Bacilli</taxon>
        <taxon>Bacillales</taxon>
        <taxon>Paenibacillaceae</taxon>
        <taxon>Paenibacillus</taxon>
    </lineage>
</organism>
<dbReference type="STRING" id="1236976.JCM16418_259"/>
<dbReference type="Proteomes" id="UP000019364">
    <property type="component" value="Unassembled WGS sequence"/>
</dbReference>
<dbReference type="Pfam" id="PF14398">
    <property type="entry name" value="ATPgrasp_YheCD"/>
    <property type="match status" value="1"/>
</dbReference>